<feature type="transmembrane region" description="Helical" evidence="5">
    <location>
        <begin position="65"/>
        <end position="85"/>
    </location>
</feature>
<protein>
    <recommendedName>
        <fullName evidence="5">PRA1 family protein</fullName>
    </recommendedName>
</protein>
<name>A0AA36D4P0_9BILA</name>
<evidence type="ECO:0000256" key="5">
    <source>
        <dbReference type="RuleBase" id="RU363107"/>
    </source>
</evidence>
<keyword evidence="4 5" id="KW-0472">Membrane</keyword>
<feature type="transmembrane region" description="Helical" evidence="5">
    <location>
        <begin position="122"/>
        <end position="138"/>
    </location>
</feature>
<evidence type="ECO:0000313" key="7">
    <source>
        <dbReference type="Proteomes" id="UP001177023"/>
    </source>
</evidence>
<accession>A0AA36D4P0</accession>
<feature type="transmembrane region" description="Helical" evidence="5">
    <location>
        <begin position="91"/>
        <end position="110"/>
    </location>
</feature>
<gene>
    <name evidence="6" type="ORF">MSPICULIGERA_LOCUS18248</name>
</gene>
<evidence type="ECO:0000256" key="4">
    <source>
        <dbReference type="ARBA" id="ARBA00023136"/>
    </source>
</evidence>
<dbReference type="Proteomes" id="UP001177023">
    <property type="component" value="Unassembled WGS sequence"/>
</dbReference>
<reference evidence="6" key="1">
    <citation type="submission" date="2023-06" db="EMBL/GenBank/DDBJ databases">
        <authorList>
            <person name="Delattre M."/>
        </authorList>
    </citation>
    <scope>NUCLEOTIDE SEQUENCE</scope>
    <source>
        <strain evidence="6">AF72</strain>
    </source>
</reference>
<evidence type="ECO:0000256" key="3">
    <source>
        <dbReference type="ARBA" id="ARBA00022989"/>
    </source>
</evidence>
<dbReference type="EMBL" id="CATQJA010002659">
    <property type="protein sequence ID" value="CAJ0580045.1"/>
    <property type="molecule type" value="Genomic_DNA"/>
</dbReference>
<comment type="caution">
    <text evidence="6">The sequence shown here is derived from an EMBL/GenBank/DDBJ whole genome shotgun (WGS) entry which is preliminary data.</text>
</comment>
<dbReference type="PANTHER" id="PTHR12859">
    <property type="entry name" value="PRA1 PROTEIN"/>
    <property type="match status" value="1"/>
</dbReference>
<comment type="similarity">
    <text evidence="5">Belongs to the PRA1 family.</text>
</comment>
<evidence type="ECO:0000256" key="1">
    <source>
        <dbReference type="ARBA" id="ARBA00004141"/>
    </source>
</evidence>
<sequence length="201" mass="22717">MSFRRSDVTQPTGSVQDEEATMKLFNGAEVPPFRGLDDFLLESARYERPPLNDLTRWNNRIIANLLYYQTNYFSMSLLMIALFSFAYGKDFVLGLFAICLVVAAIFFSLSPHPRIHELRKEHPLVTLGGIVASAYLFITFLPSVVVIVFSTLAPTFICLVHASCRLRNLKNKTTQFLERAGLRRTVMGQLIDVGGFKIKTT</sequence>
<organism evidence="6 7">
    <name type="scientific">Mesorhabditis spiculigera</name>
    <dbReference type="NCBI Taxonomy" id="96644"/>
    <lineage>
        <taxon>Eukaryota</taxon>
        <taxon>Metazoa</taxon>
        <taxon>Ecdysozoa</taxon>
        <taxon>Nematoda</taxon>
        <taxon>Chromadorea</taxon>
        <taxon>Rhabditida</taxon>
        <taxon>Rhabditina</taxon>
        <taxon>Rhabditomorpha</taxon>
        <taxon>Rhabditoidea</taxon>
        <taxon>Rhabditidae</taxon>
        <taxon>Mesorhabditinae</taxon>
        <taxon>Mesorhabditis</taxon>
    </lineage>
</organism>
<comment type="subcellular location">
    <subcellularLocation>
        <location evidence="1 5">Membrane</location>
        <topology evidence="1 5">Multi-pass membrane protein</topology>
    </subcellularLocation>
</comment>
<feature type="transmembrane region" description="Helical" evidence="5">
    <location>
        <begin position="144"/>
        <end position="162"/>
    </location>
</feature>
<keyword evidence="3 5" id="KW-1133">Transmembrane helix</keyword>
<dbReference type="InterPro" id="IPR004895">
    <property type="entry name" value="Prenylated_rab_accept_PRA1"/>
</dbReference>
<keyword evidence="7" id="KW-1185">Reference proteome</keyword>
<feature type="non-terminal residue" evidence="6">
    <location>
        <position position="1"/>
    </location>
</feature>
<dbReference type="Pfam" id="PF03208">
    <property type="entry name" value="PRA1"/>
    <property type="match status" value="1"/>
</dbReference>
<proteinExistence type="inferred from homology"/>
<keyword evidence="2 5" id="KW-0812">Transmembrane</keyword>
<evidence type="ECO:0000256" key="2">
    <source>
        <dbReference type="ARBA" id="ARBA00022692"/>
    </source>
</evidence>
<dbReference type="GO" id="GO:0016020">
    <property type="term" value="C:membrane"/>
    <property type="evidence" value="ECO:0007669"/>
    <property type="project" value="UniProtKB-SubCell"/>
</dbReference>
<evidence type="ECO:0000313" key="6">
    <source>
        <dbReference type="EMBL" id="CAJ0580045.1"/>
    </source>
</evidence>
<dbReference type="AlphaFoldDB" id="A0AA36D4P0"/>
<dbReference type="PANTHER" id="PTHR12859:SF0">
    <property type="entry name" value="PRA1 FAMILY PROTEIN"/>
    <property type="match status" value="1"/>
</dbReference>